<dbReference type="InterPro" id="IPR050916">
    <property type="entry name" value="SCAN-C2H2_zinc_finger"/>
</dbReference>
<dbReference type="InterPro" id="IPR038269">
    <property type="entry name" value="SCAN_sf"/>
</dbReference>
<dbReference type="PANTHER" id="PTHR45935:SF15">
    <property type="entry name" value="SCAN BOX DOMAIN-CONTAINING PROTEIN"/>
    <property type="match status" value="1"/>
</dbReference>
<dbReference type="RefSeq" id="XP_026550335.1">
    <property type="nucleotide sequence ID" value="XM_026694550.1"/>
</dbReference>
<gene>
    <name evidence="5" type="primary">LOC113432399</name>
</gene>
<dbReference type="SUPFAM" id="SSF47353">
    <property type="entry name" value="Retrovirus capsid dimerization domain-like"/>
    <property type="match status" value="1"/>
</dbReference>
<reference evidence="5" key="1">
    <citation type="submission" date="2025-08" db="UniProtKB">
        <authorList>
            <consortium name="RefSeq"/>
        </authorList>
    </citation>
    <scope>IDENTIFICATION</scope>
</reference>
<feature type="region of interest" description="Disordered" evidence="2">
    <location>
        <begin position="85"/>
        <end position="142"/>
    </location>
</feature>
<evidence type="ECO:0000259" key="3">
    <source>
        <dbReference type="PROSITE" id="PS50804"/>
    </source>
</evidence>
<accession>A0A6J1W5E3</accession>
<evidence type="ECO:0000256" key="2">
    <source>
        <dbReference type="SAM" id="MobiDB-lite"/>
    </source>
</evidence>
<dbReference type="Pfam" id="PF02023">
    <property type="entry name" value="SCAN"/>
    <property type="match status" value="1"/>
</dbReference>
<evidence type="ECO:0000313" key="5">
    <source>
        <dbReference type="RefSeq" id="XP_026550335.1"/>
    </source>
</evidence>
<dbReference type="GeneID" id="113432399"/>
<dbReference type="KEGG" id="nss:113432399"/>
<sequence>MLDLVVLEQFLAILPLEMEHWLWECGAETSSQAVALAEGFLLSQAEEKEQGELQIEAPLQELMAEHPKARRDPLNPCQENFIGGIFPKDLNPDMPPGAENRDVSQLIGETSSLSDNAEAPVGFPGQVGGKFPVPPPPQRKNG</sequence>
<dbReference type="PROSITE" id="PS50804">
    <property type="entry name" value="SCAN_BOX"/>
    <property type="match status" value="1"/>
</dbReference>
<proteinExistence type="predicted"/>
<keyword evidence="1" id="KW-0539">Nucleus</keyword>
<evidence type="ECO:0000256" key="1">
    <source>
        <dbReference type="ARBA" id="ARBA00023242"/>
    </source>
</evidence>
<feature type="domain" description="SCAN box" evidence="3">
    <location>
        <begin position="1"/>
        <end position="40"/>
    </location>
</feature>
<dbReference type="Proteomes" id="UP000504612">
    <property type="component" value="Unplaced"/>
</dbReference>
<dbReference type="AlphaFoldDB" id="A0A6J1W5E3"/>
<protein>
    <submittedName>
        <fullName evidence="5">Zinc finger protein 394-like</fullName>
    </submittedName>
</protein>
<feature type="compositionally biased region" description="Pro residues" evidence="2">
    <location>
        <begin position="132"/>
        <end position="142"/>
    </location>
</feature>
<dbReference type="Gene3D" id="1.10.4020.10">
    <property type="entry name" value="DNA breaking-rejoining enzymes"/>
    <property type="match status" value="1"/>
</dbReference>
<evidence type="ECO:0000313" key="4">
    <source>
        <dbReference type="Proteomes" id="UP000504612"/>
    </source>
</evidence>
<dbReference type="InterPro" id="IPR003309">
    <property type="entry name" value="SCAN_dom"/>
</dbReference>
<dbReference type="PANTHER" id="PTHR45935">
    <property type="entry name" value="PROTEIN ZBED8-RELATED"/>
    <property type="match status" value="1"/>
</dbReference>
<organism evidence="4 5">
    <name type="scientific">Notechis scutatus</name>
    <name type="common">mainland tiger snake</name>
    <dbReference type="NCBI Taxonomy" id="8663"/>
    <lineage>
        <taxon>Eukaryota</taxon>
        <taxon>Metazoa</taxon>
        <taxon>Chordata</taxon>
        <taxon>Craniata</taxon>
        <taxon>Vertebrata</taxon>
        <taxon>Euteleostomi</taxon>
        <taxon>Lepidosauria</taxon>
        <taxon>Squamata</taxon>
        <taxon>Bifurcata</taxon>
        <taxon>Unidentata</taxon>
        <taxon>Episquamata</taxon>
        <taxon>Toxicofera</taxon>
        <taxon>Serpentes</taxon>
        <taxon>Colubroidea</taxon>
        <taxon>Elapidae</taxon>
        <taxon>Hydrophiinae</taxon>
        <taxon>Notechis</taxon>
    </lineage>
</organism>
<keyword evidence="4" id="KW-1185">Reference proteome</keyword>
<name>A0A6J1W5E3_9SAUR</name>